<feature type="domain" description="Smr" evidence="1">
    <location>
        <begin position="109"/>
        <end position="192"/>
    </location>
</feature>
<dbReference type="SUPFAM" id="SSF160443">
    <property type="entry name" value="SMR domain-like"/>
    <property type="match status" value="1"/>
</dbReference>
<dbReference type="InterPro" id="IPR036063">
    <property type="entry name" value="Smr_dom_sf"/>
</dbReference>
<reference evidence="2 3" key="1">
    <citation type="submission" date="2023-01" db="EMBL/GenBank/DDBJ databases">
        <title>Complete genome sequence of Marinomonas pontica strain 200518_36.</title>
        <authorList>
            <person name="Ueki S."/>
            <person name="Gajardo G."/>
            <person name="Maruyama F."/>
        </authorList>
    </citation>
    <scope>NUCLEOTIDE SEQUENCE [LARGE SCALE GENOMIC DNA]</scope>
    <source>
        <strain evidence="2 3">200518_36</strain>
    </source>
</reference>
<evidence type="ECO:0000313" key="3">
    <source>
        <dbReference type="Proteomes" id="UP001307608"/>
    </source>
</evidence>
<dbReference type="InterPro" id="IPR002625">
    <property type="entry name" value="Smr_dom"/>
</dbReference>
<protein>
    <submittedName>
        <fullName evidence="2">Smr domain-containing protein</fullName>
    </submittedName>
</protein>
<dbReference type="Pfam" id="PF01713">
    <property type="entry name" value="Smr"/>
    <property type="match status" value="1"/>
</dbReference>
<dbReference type="InterPro" id="IPR047688">
    <property type="entry name" value="Endonuc_SmrA"/>
</dbReference>
<organism evidence="2 3">
    <name type="scientific">Marinomonas pontica</name>
    <dbReference type="NCBI Taxonomy" id="264739"/>
    <lineage>
        <taxon>Bacteria</taxon>
        <taxon>Pseudomonadati</taxon>
        <taxon>Pseudomonadota</taxon>
        <taxon>Gammaproteobacteria</taxon>
        <taxon>Oceanospirillales</taxon>
        <taxon>Oceanospirillaceae</taxon>
        <taxon>Marinomonas</taxon>
    </lineage>
</organism>
<dbReference type="PANTHER" id="PTHR35562:SF2">
    <property type="entry name" value="DNA ENDONUCLEASE SMRA-RELATED"/>
    <property type="match status" value="1"/>
</dbReference>
<dbReference type="EMBL" id="AP027271">
    <property type="protein sequence ID" value="BDX04256.1"/>
    <property type="molecule type" value="Genomic_DNA"/>
</dbReference>
<sequence>MLALSECDWFDEVLVVNDEDETSLFAQEVAGIRPLKKSEVYLGKKGPEVDFSVRQRAALIANEADNNHLSHDYVEKVEPNDMLEYKNAGVQEGVFKRLRQGKYGIEARLDLHRRTVAQAREQVYQFAEDCVRNDIRVAIIVHGKGDRTPDPDSQAMIKSYINKWLRDLDNVMAFHSAQRHHGGLGAVYVLFKKSEKARLENWEKHQKR</sequence>
<proteinExistence type="predicted"/>
<keyword evidence="3" id="KW-1185">Reference proteome</keyword>
<dbReference type="RefSeq" id="WP_338269306.1">
    <property type="nucleotide sequence ID" value="NZ_AP027271.1"/>
</dbReference>
<dbReference type="NCBIfam" id="NF033154">
    <property type="entry name" value="endonuc_SmrA"/>
    <property type="match status" value="1"/>
</dbReference>
<accession>A0ABN6WQK5</accession>
<evidence type="ECO:0000313" key="2">
    <source>
        <dbReference type="EMBL" id="BDX04256.1"/>
    </source>
</evidence>
<evidence type="ECO:0000259" key="1">
    <source>
        <dbReference type="PROSITE" id="PS50828"/>
    </source>
</evidence>
<dbReference type="Proteomes" id="UP001307608">
    <property type="component" value="Chromosome"/>
</dbReference>
<dbReference type="PROSITE" id="PS50828">
    <property type="entry name" value="SMR"/>
    <property type="match status" value="1"/>
</dbReference>
<dbReference type="Gene3D" id="3.30.1370.110">
    <property type="match status" value="1"/>
</dbReference>
<gene>
    <name evidence="2" type="ORF">MACH16_30040</name>
</gene>
<dbReference type="SMART" id="SM00463">
    <property type="entry name" value="SMR"/>
    <property type="match status" value="1"/>
</dbReference>
<name>A0ABN6WQK5_9GAMM</name>
<dbReference type="PANTHER" id="PTHR35562">
    <property type="entry name" value="DNA ENDONUCLEASE SMRA-RELATED"/>
    <property type="match status" value="1"/>
</dbReference>